<feature type="transmembrane region" description="Helical" evidence="8">
    <location>
        <begin position="147"/>
        <end position="166"/>
    </location>
</feature>
<evidence type="ECO:0000256" key="5">
    <source>
        <dbReference type="ARBA" id="ARBA00022840"/>
    </source>
</evidence>
<evidence type="ECO:0000256" key="1">
    <source>
        <dbReference type="ARBA" id="ARBA00004651"/>
    </source>
</evidence>
<evidence type="ECO:0000256" key="7">
    <source>
        <dbReference type="ARBA" id="ARBA00023136"/>
    </source>
</evidence>
<feature type="transmembrane region" description="Helical" evidence="8">
    <location>
        <begin position="255"/>
        <end position="275"/>
    </location>
</feature>
<dbReference type="GO" id="GO:0140359">
    <property type="term" value="F:ABC-type transporter activity"/>
    <property type="evidence" value="ECO:0007669"/>
    <property type="project" value="InterPro"/>
</dbReference>
<keyword evidence="5 11" id="KW-0067">ATP-binding</keyword>
<name>A0A679JKS8_VARPD</name>
<dbReference type="InterPro" id="IPR017871">
    <property type="entry name" value="ABC_transporter-like_CS"/>
</dbReference>
<dbReference type="RefSeq" id="WP_339091404.1">
    <property type="nucleotide sequence ID" value="NZ_LR743507.1"/>
</dbReference>
<dbReference type="PANTHER" id="PTHR24221">
    <property type="entry name" value="ATP-BINDING CASSETTE SUB-FAMILY B"/>
    <property type="match status" value="1"/>
</dbReference>
<keyword evidence="2" id="KW-1003">Cell membrane</keyword>
<dbReference type="SUPFAM" id="SSF52540">
    <property type="entry name" value="P-loop containing nucleoside triphosphate hydrolases"/>
    <property type="match status" value="1"/>
</dbReference>
<dbReference type="SUPFAM" id="SSF90123">
    <property type="entry name" value="ABC transporter transmembrane region"/>
    <property type="match status" value="1"/>
</dbReference>
<dbReference type="InterPro" id="IPR003593">
    <property type="entry name" value="AAA+_ATPase"/>
</dbReference>
<evidence type="ECO:0000259" key="10">
    <source>
        <dbReference type="PROSITE" id="PS50929"/>
    </source>
</evidence>
<evidence type="ECO:0000256" key="4">
    <source>
        <dbReference type="ARBA" id="ARBA00022741"/>
    </source>
</evidence>
<dbReference type="InterPro" id="IPR027417">
    <property type="entry name" value="P-loop_NTPase"/>
</dbReference>
<dbReference type="GO" id="GO:0016887">
    <property type="term" value="F:ATP hydrolysis activity"/>
    <property type="evidence" value="ECO:0007669"/>
    <property type="project" value="InterPro"/>
</dbReference>
<organism evidence="11">
    <name type="scientific">Variovorax paradoxus</name>
    <dbReference type="NCBI Taxonomy" id="34073"/>
    <lineage>
        <taxon>Bacteria</taxon>
        <taxon>Pseudomonadati</taxon>
        <taxon>Pseudomonadota</taxon>
        <taxon>Betaproteobacteria</taxon>
        <taxon>Burkholderiales</taxon>
        <taxon>Comamonadaceae</taxon>
        <taxon>Variovorax</taxon>
    </lineage>
</organism>
<keyword evidence="7 8" id="KW-0472">Membrane</keyword>
<keyword evidence="6 8" id="KW-1133">Transmembrane helix</keyword>
<proteinExistence type="predicted"/>
<feature type="domain" description="ABC transporter" evidence="9">
    <location>
        <begin position="378"/>
        <end position="610"/>
    </location>
</feature>
<evidence type="ECO:0000256" key="6">
    <source>
        <dbReference type="ARBA" id="ARBA00022989"/>
    </source>
</evidence>
<feature type="domain" description="ABC transmembrane type-1" evidence="10">
    <location>
        <begin position="33"/>
        <end position="315"/>
    </location>
</feature>
<dbReference type="InterPro" id="IPR011527">
    <property type="entry name" value="ABC1_TM_dom"/>
</dbReference>
<accession>A0A679JKS8</accession>
<dbReference type="PROSITE" id="PS50929">
    <property type="entry name" value="ABC_TM1F"/>
    <property type="match status" value="1"/>
</dbReference>
<dbReference type="InterPro" id="IPR039421">
    <property type="entry name" value="Type_1_exporter"/>
</dbReference>
<evidence type="ECO:0000256" key="2">
    <source>
        <dbReference type="ARBA" id="ARBA00022475"/>
    </source>
</evidence>
<dbReference type="GO" id="GO:0005524">
    <property type="term" value="F:ATP binding"/>
    <property type="evidence" value="ECO:0007669"/>
    <property type="project" value="UniProtKB-KW"/>
</dbReference>
<dbReference type="EMBL" id="LR743507">
    <property type="protein sequence ID" value="CAA2106637.1"/>
    <property type="molecule type" value="Genomic_DNA"/>
</dbReference>
<dbReference type="SMART" id="SM00382">
    <property type="entry name" value="AAA"/>
    <property type="match status" value="1"/>
</dbReference>
<dbReference type="InterPro" id="IPR036640">
    <property type="entry name" value="ABC1_TM_sf"/>
</dbReference>
<evidence type="ECO:0000256" key="8">
    <source>
        <dbReference type="SAM" id="Phobius"/>
    </source>
</evidence>
<reference evidence="11" key="1">
    <citation type="submission" date="2019-12" db="EMBL/GenBank/DDBJ databases">
        <authorList>
            <person name="Cremers G."/>
        </authorList>
    </citation>
    <scope>NUCLEOTIDE SEQUENCE</scope>
    <source>
        <strain evidence="11">Vvax</strain>
    </source>
</reference>
<keyword evidence="11" id="KW-0378">Hydrolase</keyword>
<keyword evidence="4" id="KW-0547">Nucleotide-binding</keyword>
<dbReference type="AlphaFoldDB" id="A0A679JKS8"/>
<gene>
    <name evidence="11" type="primary">bmrA</name>
    <name evidence="11" type="ORF">VVAX_03838</name>
</gene>
<sequence>MQTPDKQLDPGNAIRQLYVALWHFAEGARGQLLGATALLASSQLIRLTLPYLAGQAINSLQRGELGGAGRWIATLAGVSMGAWVLHGPGRILERNVGMKVRERLADELYARIASAPLAWHDGHHSGELQHRVHQASRALSDFAQNQFIWLTNAVNFVGPLVALALLSRTSGVTALAGYVLIGLVIVRIDRALMTLARAENDADRRYVATLLDFLGNASTVIGLRLQGASRLLLRRRMAAISLPLKRTVVLNEGKWFSVDLMGLALTWGLVVVYVWQSRLPGQAVMLGAVFMIYQYAQQAAGVVSSVAANFSFFARMHTDYSSAEPIWHAPSGDVLATPPEQMPERDRIMADAPWRQLDIQSLQWRYAMRDTAPGANPVDGASASSPTEPARNGLHDVALTLRRGQRVALVGPSGGGKSTLLRVLAGLYPPHSGTLMFDGQPIDWPQLRRVATLIPQETELFEASIRENLAFGQPRDDAMLLAALHTSTFDEVLKASNGNLDTAVSERGFNLSGGQRQRLCLARGVLAAQGSSLLLLDEPTSALDAGTEARVLERIAGAFPDACVIASIHRLSLLDRFDTVVLMEAGRVLDHGPRDAVLARQPLLQRMAAPAGPHA</sequence>
<dbReference type="Pfam" id="PF00664">
    <property type="entry name" value="ABC_membrane"/>
    <property type="match status" value="1"/>
</dbReference>
<evidence type="ECO:0000313" key="11">
    <source>
        <dbReference type="EMBL" id="CAA2106637.1"/>
    </source>
</evidence>
<evidence type="ECO:0000259" key="9">
    <source>
        <dbReference type="PROSITE" id="PS50893"/>
    </source>
</evidence>
<dbReference type="GO" id="GO:0034040">
    <property type="term" value="F:ATPase-coupled lipid transmembrane transporter activity"/>
    <property type="evidence" value="ECO:0007669"/>
    <property type="project" value="TreeGrafter"/>
</dbReference>
<comment type="subcellular location">
    <subcellularLocation>
        <location evidence="1">Cell membrane</location>
        <topology evidence="1">Multi-pass membrane protein</topology>
    </subcellularLocation>
</comment>
<dbReference type="EC" id="3.6.3.-" evidence="11"/>
<keyword evidence="3 8" id="KW-0812">Transmembrane</keyword>
<dbReference type="GO" id="GO:0005886">
    <property type="term" value="C:plasma membrane"/>
    <property type="evidence" value="ECO:0007669"/>
    <property type="project" value="UniProtKB-SubCell"/>
</dbReference>
<evidence type="ECO:0000256" key="3">
    <source>
        <dbReference type="ARBA" id="ARBA00022692"/>
    </source>
</evidence>
<protein>
    <submittedName>
        <fullName evidence="11">Multidrug resistance ABC transporter ATP-binding/permease protein BmrA</fullName>
        <ecNumber evidence="11">3.6.3.-</ecNumber>
    </submittedName>
</protein>
<dbReference type="Gene3D" id="3.40.50.300">
    <property type="entry name" value="P-loop containing nucleotide triphosphate hydrolases"/>
    <property type="match status" value="1"/>
</dbReference>
<dbReference type="Gene3D" id="1.20.1560.10">
    <property type="entry name" value="ABC transporter type 1, transmembrane domain"/>
    <property type="match status" value="1"/>
</dbReference>
<dbReference type="PROSITE" id="PS50893">
    <property type="entry name" value="ABC_TRANSPORTER_2"/>
    <property type="match status" value="1"/>
</dbReference>
<dbReference type="PROSITE" id="PS00211">
    <property type="entry name" value="ABC_TRANSPORTER_1"/>
    <property type="match status" value="1"/>
</dbReference>
<dbReference type="InterPro" id="IPR003439">
    <property type="entry name" value="ABC_transporter-like_ATP-bd"/>
</dbReference>
<dbReference type="Pfam" id="PF00005">
    <property type="entry name" value="ABC_tran"/>
    <property type="match status" value="1"/>
</dbReference>
<dbReference type="PANTHER" id="PTHR24221:SF248">
    <property type="entry name" value="ABC TRANSPORTER TRANSMEMBRANE REGION"/>
    <property type="match status" value="1"/>
</dbReference>
<feature type="transmembrane region" description="Helical" evidence="8">
    <location>
        <begin position="172"/>
        <end position="188"/>
    </location>
</feature>